<protein>
    <recommendedName>
        <fullName evidence="8">Homeobox domain-containing protein</fullName>
    </recommendedName>
</protein>
<dbReference type="AlphaFoldDB" id="G1PZK0"/>
<dbReference type="OMA" id="AYSHPLE"/>
<organism evidence="9 10">
    <name type="scientific">Myotis lucifugus</name>
    <name type="common">Little brown bat</name>
    <dbReference type="NCBI Taxonomy" id="59463"/>
    <lineage>
        <taxon>Eukaryota</taxon>
        <taxon>Metazoa</taxon>
        <taxon>Chordata</taxon>
        <taxon>Craniata</taxon>
        <taxon>Vertebrata</taxon>
        <taxon>Euteleostomi</taxon>
        <taxon>Mammalia</taxon>
        <taxon>Eutheria</taxon>
        <taxon>Laurasiatheria</taxon>
        <taxon>Chiroptera</taxon>
        <taxon>Yangochiroptera</taxon>
        <taxon>Vespertilionidae</taxon>
        <taxon>Myotis</taxon>
    </lineage>
</organism>
<dbReference type="STRING" id="59463.ENSMLUP00000016882"/>
<dbReference type="SMART" id="SM00389">
    <property type="entry name" value="HOX"/>
    <property type="match status" value="1"/>
</dbReference>
<dbReference type="GO" id="GO:0000981">
    <property type="term" value="F:DNA-binding transcription factor activity, RNA polymerase II-specific"/>
    <property type="evidence" value="ECO:0007669"/>
    <property type="project" value="TreeGrafter"/>
</dbReference>
<evidence type="ECO:0000256" key="2">
    <source>
        <dbReference type="ARBA" id="ARBA00023125"/>
    </source>
</evidence>
<feature type="DNA-binding region" description="Homeobox" evidence="5">
    <location>
        <begin position="13"/>
        <end position="72"/>
    </location>
</feature>
<feature type="compositionally biased region" description="Pro residues" evidence="7">
    <location>
        <begin position="191"/>
        <end position="208"/>
    </location>
</feature>
<dbReference type="InParanoid" id="G1PZK0"/>
<evidence type="ECO:0000313" key="10">
    <source>
        <dbReference type="Proteomes" id="UP000001074"/>
    </source>
</evidence>
<name>G1PZK0_MYOLU</name>
<dbReference type="EMBL" id="AAPE02061113">
    <property type="status" value="NOT_ANNOTATED_CDS"/>
    <property type="molecule type" value="Genomic_DNA"/>
</dbReference>
<dbReference type="GO" id="GO:0005634">
    <property type="term" value="C:nucleus"/>
    <property type="evidence" value="ECO:0007669"/>
    <property type="project" value="UniProtKB-SubCell"/>
</dbReference>
<feature type="compositionally biased region" description="Low complexity" evidence="7">
    <location>
        <begin position="77"/>
        <end position="94"/>
    </location>
</feature>
<sequence length="254" mass="26940">PSPPTKRTRLSLLRRPRTVFSAQQLRVLEEFFEGKPYGTYEERETLAARLNLQEDQVRVWLSNRRTKEQRLQRLRKQQGQGAQAAPQELAACAPQPAPVPSPAGRASHSLPPHRPLQVFPAGDPSAPSYSQACCDPAHGVQGTVTAAPAPAQTPAPAPDPDRAPNQAPAPAPDPYPDRAPAPAPDPDRAPTPDPAPDLDPAPSSPPAPTRALDLAPSPTPTPTPTGAPSEDTLSPQGHDNAGDFSSNPDFTDLL</sequence>
<dbReference type="Pfam" id="PF00046">
    <property type="entry name" value="Homeodomain"/>
    <property type="match status" value="1"/>
</dbReference>
<dbReference type="InterPro" id="IPR001356">
    <property type="entry name" value="HD"/>
</dbReference>
<accession>G1PZK0</accession>
<dbReference type="InterPro" id="IPR009057">
    <property type="entry name" value="Homeodomain-like_sf"/>
</dbReference>
<proteinExistence type="predicted"/>
<comment type="subcellular location">
    <subcellularLocation>
        <location evidence="1 5 6">Nucleus</location>
    </subcellularLocation>
</comment>
<feature type="compositionally biased region" description="Pro residues" evidence="7">
    <location>
        <begin position="167"/>
        <end position="184"/>
    </location>
</feature>
<evidence type="ECO:0000256" key="6">
    <source>
        <dbReference type="RuleBase" id="RU000682"/>
    </source>
</evidence>
<dbReference type="PANTHER" id="PTHR45793:SF12">
    <property type="entry name" value="TETRAPEPTIDE REPEAT HOMEOBOX 1"/>
    <property type="match status" value="1"/>
</dbReference>
<reference evidence="9" key="3">
    <citation type="submission" date="2025-09" db="UniProtKB">
        <authorList>
            <consortium name="Ensembl"/>
        </authorList>
    </citation>
    <scope>IDENTIFICATION</scope>
</reference>
<evidence type="ECO:0000256" key="1">
    <source>
        <dbReference type="ARBA" id="ARBA00004123"/>
    </source>
</evidence>
<dbReference type="Gene3D" id="1.10.10.60">
    <property type="entry name" value="Homeodomain-like"/>
    <property type="match status" value="1"/>
</dbReference>
<feature type="region of interest" description="Disordered" evidence="7">
    <location>
        <begin position="72"/>
        <end position="254"/>
    </location>
</feature>
<evidence type="ECO:0000313" key="9">
    <source>
        <dbReference type="Ensembl" id="ENSMLUP00000016882.1"/>
    </source>
</evidence>
<evidence type="ECO:0000259" key="8">
    <source>
        <dbReference type="PROSITE" id="PS50071"/>
    </source>
</evidence>
<dbReference type="SUPFAM" id="SSF46689">
    <property type="entry name" value="Homeodomain-like"/>
    <property type="match status" value="1"/>
</dbReference>
<keyword evidence="2 5" id="KW-0238">DNA-binding</keyword>
<feature type="compositionally biased region" description="Polar residues" evidence="7">
    <location>
        <begin position="231"/>
        <end position="254"/>
    </location>
</feature>
<dbReference type="PANTHER" id="PTHR45793">
    <property type="entry name" value="HOMEOBOX PROTEIN"/>
    <property type="match status" value="1"/>
</dbReference>
<feature type="domain" description="Homeobox" evidence="8">
    <location>
        <begin position="11"/>
        <end position="71"/>
    </location>
</feature>
<reference evidence="9" key="2">
    <citation type="submission" date="2025-08" db="UniProtKB">
        <authorList>
            <consortium name="Ensembl"/>
        </authorList>
    </citation>
    <scope>IDENTIFICATION</scope>
</reference>
<dbReference type="GeneTree" id="ENSGT00940000166546"/>
<dbReference type="CDD" id="cd00086">
    <property type="entry name" value="homeodomain"/>
    <property type="match status" value="1"/>
</dbReference>
<keyword evidence="3 5" id="KW-0371">Homeobox</keyword>
<keyword evidence="10" id="KW-1185">Reference proteome</keyword>
<dbReference type="Proteomes" id="UP000001074">
    <property type="component" value="Unassembled WGS sequence"/>
</dbReference>
<dbReference type="eggNOG" id="KOG0843">
    <property type="taxonomic scope" value="Eukaryota"/>
</dbReference>
<evidence type="ECO:0000256" key="7">
    <source>
        <dbReference type="SAM" id="MobiDB-lite"/>
    </source>
</evidence>
<evidence type="ECO:0000256" key="3">
    <source>
        <dbReference type="ARBA" id="ARBA00023155"/>
    </source>
</evidence>
<reference evidence="9 10" key="1">
    <citation type="journal article" date="2011" name="Nature">
        <title>A high-resolution map of human evolutionary constraint using 29 mammals.</title>
        <authorList>
            <person name="Lindblad-Toh K."/>
            <person name="Garber M."/>
            <person name="Zuk O."/>
            <person name="Lin M.F."/>
            <person name="Parker B.J."/>
            <person name="Washietl S."/>
            <person name="Kheradpour P."/>
            <person name="Ernst J."/>
            <person name="Jordan G."/>
            <person name="Mauceli E."/>
            <person name="Ward L.D."/>
            <person name="Lowe C.B."/>
            <person name="Holloway A.K."/>
            <person name="Clamp M."/>
            <person name="Gnerre S."/>
            <person name="Alfoldi J."/>
            <person name="Beal K."/>
            <person name="Chang J."/>
            <person name="Clawson H."/>
            <person name="Cuff J."/>
            <person name="Di Palma F."/>
            <person name="Fitzgerald S."/>
            <person name="Flicek P."/>
            <person name="Guttman M."/>
            <person name="Hubisz M.J."/>
            <person name="Jaffe D.B."/>
            <person name="Jungreis I."/>
            <person name="Kent W.J."/>
            <person name="Kostka D."/>
            <person name="Lara M."/>
            <person name="Martins A.L."/>
            <person name="Massingham T."/>
            <person name="Moltke I."/>
            <person name="Raney B.J."/>
            <person name="Rasmussen M.D."/>
            <person name="Robinson J."/>
            <person name="Stark A."/>
            <person name="Vilella A.J."/>
            <person name="Wen J."/>
            <person name="Xie X."/>
            <person name="Zody M.C."/>
            <person name="Baldwin J."/>
            <person name="Bloom T."/>
            <person name="Chin C.W."/>
            <person name="Heiman D."/>
            <person name="Nicol R."/>
            <person name="Nusbaum C."/>
            <person name="Young S."/>
            <person name="Wilkinson J."/>
            <person name="Worley K.C."/>
            <person name="Kovar C.L."/>
            <person name="Muzny D.M."/>
            <person name="Gibbs R.A."/>
            <person name="Cree A."/>
            <person name="Dihn H.H."/>
            <person name="Fowler G."/>
            <person name="Jhangiani S."/>
            <person name="Joshi V."/>
            <person name="Lee S."/>
            <person name="Lewis L.R."/>
            <person name="Nazareth L.V."/>
            <person name="Okwuonu G."/>
            <person name="Santibanez J."/>
            <person name="Warren W.C."/>
            <person name="Mardis E.R."/>
            <person name="Weinstock G.M."/>
            <person name="Wilson R.K."/>
            <person name="Delehaunty K."/>
            <person name="Dooling D."/>
            <person name="Fronik C."/>
            <person name="Fulton L."/>
            <person name="Fulton B."/>
            <person name="Graves T."/>
            <person name="Minx P."/>
            <person name="Sodergren E."/>
            <person name="Birney E."/>
            <person name="Margulies E.H."/>
            <person name="Herrero J."/>
            <person name="Green E.D."/>
            <person name="Haussler D."/>
            <person name="Siepel A."/>
            <person name="Goldman N."/>
            <person name="Pollard K.S."/>
            <person name="Pedersen J.S."/>
            <person name="Lander E.S."/>
            <person name="Kellis M."/>
        </authorList>
    </citation>
    <scope>NUCLEOTIDE SEQUENCE [LARGE SCALE GENOMIC DNA]</scope>
</reference>
<dbReference type="GO" id="GO:0000978">
    <property type="term" value="F:RNA polymerase II cis-regulatory region sequence-specific DNA binding"/>
    <property type="evidence" value="ECO:0007669"/>
    <property type="project" value="TreeGrafter"/>
</dbReference>
<evidence type="ECO:0000256" key="5">
    <source>
        <dbReference type="PROSITE-ProRule" id="PRU00108"/>
    </source>
</evidence>
<dbReference type="Ensembl" id="ENSMLUT00000025764.1">
    <property type="protein sequence ID" value="ENSMLUP00000016882.1"/>
    <property type="gene ID" value="ENSMLUG00000025025.1"/>
</dbReference>
<evidence type="ECO:0000256" key="4">
    <source>
        <dbReference type="ARBA" id="ARBA00023242"/>
    </source>
</evidence>
<keyword evidence="4 5" id="KW-0539">Nucleus</keyword>
<dbReference type="PROSITE" id="PS50071">
    <property type="entry name" value="HOMEOBOX_2"/>
    <property type="match status" value="1"/>
</dbReference>
<dbReference type="HOGENOM" id="CLU_1264161_0_0_1"/>